<proteinExistence type="predicted"/>
<evidence type="ECO:0000313" key="2">
    <source>
        <dbReference type="EMBL" id="MEN5376318.1"/>
    </source>
</evidence>
<keyword evidence="3" id="KW-1185">Reference proteome</keyword>
<comment type="caution">
    <text evidence="2">The sequence shown here is derived from an EMBL/GenBank/DDBJ whole genome shotgun (WGS) entry which is preliminary data.</text>
</comment>
<organism evidence="2 3">
    <name type="scientific">Sphingobacterium kitahiroshimense</name>
    <dbReference type="NCBI Taxonomy" id="470446"/>
    <lineage>
        <taxon>Bacteria</taxon>
        <taxon>Pseudomonadati</taxon>
        <taxon>Bacteroidota</taxon>
        <taxon>Sphingobacteriia</taxon>
        <taxon>Sphingobacteriales</taxon>
        <taxon>Sphingobacteriaceae</taxon>
        <taxon>Sphingobacterium</taxon>
    </lineage>
</organism>
<feature type="region of interest" description="Disordered" evidence="1">
    <location>
        <begin position="32"/>
        <end position="51"/>
    </location>
</feature>
<dbReference type="RefSeq" id="WP_183911733.1">
    <property type="nucleotide sequence ID" value="NZ_JBDJLH010000001.1"/>
</dbReference>
<dbReference type="EMBL" id="JBDJNQ010000001">
    <property type="protein sequence ID" value="MEN5376318.1"/>
    <property type="molecule type" value="Genomic_DNA"/>
</dbReference>
<evidence type="ECO:0000256" key="1">
    <source>
        <dbReference type="SAM" id="MobiDB-lite"/>
    </source>
</evidence>
<dbReference type="Proteomes" id="UP001409291">
    <property type="component" value="Unassembled WGS sequence"/>
</dbReference>
<sequence>MNTNEPKRIYLSPRIELMIVEMEQGIAAASVSSDVQQSWDNADDDNRTIDW</sequence>
<protein>
    <submittedName>
        <fullName evidence="2">Uncharacterized protein</fullName>
    </submittedName>
</protein>
<evidence type="ECO:0000313" key="3">
    <source>
        <dbReference type="Proteomes" id="UP001409291"/>
    </source>
</evidence>
<accession>A0ABV0BQ65</accession>
<gene>
    <name evidence="2" type="ORF">ABE541_03505</name>
</gene>
<name>A0ABV0BQ65_9SPHI</name>
<reference evidence="2 3" key="1">
    <citation type="submission" date="2024-04" db="EMBL/GenBank/DDBJ databases">
        <title>WGS of bacteria from Torrens River.</title>
        <authorList>
            <person name="Wyrsch E.R."/>
            <person name="Drigo B."/>
        </authorList>
    </citation>
    <scope>NUCLEOTIDE SEQUENCE [LARGE SCALE GENOMIC DNA]</scope>
    <source>
        <strain evidence="2 3">TWI391</strain>
    </source>
</reference>